<feature type="compositionally biased region" description="Low complexity" evidence="1">
    <location>
        <begin position="241"/>
        <end position="259"/>
    </location>
</feature>
<feature type="region of interest" description="Disordered" evidence="1">
    <location>
        <begin position="117"/>
        <end position="150"/>
    </location>
</feature>
<feature type="compositionally biased region" description="Low complexity" evidence="1">
    <location>
        <begin position="125"/>
        <end position="137"/>
    </location>
</feature>
<evidence type="ECO:0000313" key="3">
    <source>
        <dbReference type="EMBL" id="CAK5274780.1"/>
    </source>
</evidence>
<evidence type="ECO:0000256" key="2">
    <source>
        <dbReference type="SAM" id="Phobius"/>
    </source>
</evidence>
<keyword evidence="2" id="KW-1133">Transmembrane helix</keyword>
<proteinExistence type="predicted"/>
<keyword evidence="2" id="KW-0812">Transmembrane</keyword>
<name>A0AAD2K245_9AGAR</name>
<dbReference type="AlphaFoldDB" id="A0AAD2K245"/>
<reference evidence="3" key="1">
    <citation type="submission" date="2023-11" db="EMBL/GenBank/DDBJ databases">
        <authorList>
            <person name="De Vega J J."/>
            <person name="De Vega J J."/>
        </authorList>
    </citation>
    <scope>NUCLEOTIDE SEQUENCE</scope>
</reference>
<keyword evidence="2" id="KW-0472">Membrane</keyword>
<feature type="region of interest" description="Disordered" evidence="1">
    <location>
        <begin position="304"/>
        <end position="341"/>
    </location>
</feature>
<feature type="region of interest" description="Disordered" evidence="1">
    <location>
        <begin position="235"/>
        <end position="271"/>
    </location>
</feature>
<comment type="caution">
    <text evidence="3">The sequence shown here is derived from an EMBL/GenBank/DDBJ whole genome shotgun (WGS) entry which is preliminary data.</text>
</comment>
<feature type="non-terminal residue" evidence="3">
    <location>
        <position position="1"/>
    </location>
</feature>
<gene>
    <name evidence="3" type="ORF">MYCIT1_LOCUS22085</name>
</gene>
<keyword evidence="4" id="KW-1185">Reference proteome</keyword>
<sequence>RHHLCFSPPLCHLHILIRHAILAPHSFANFNMHPTRVLAILLGLGASVTLGVPTARSRQDRHRLLARTSFVSDLPDDASSLAGVSDVNQDAIVLPPIAEVFSLIAASASGSPTSVMEASSAQLAPTQSSTQPVTSPSALPSPSSHEITGDGTHGHHKLVFVGALVLTLVAFIMSIFGFSYSRHRASLSKLSEYQEETRHKSLAVSELTEKARDSIIVHITRNSRNYPRSKFSISSSDYPLSLHRSSSASSSSYSDSNSKMESDNMDSDCDMRERPASDVVVDHRGLMDPAHLFALRASSMAAQRHSRAGSEPTFGVPRFDHGRRDHSRRSRSVSGIREDWL</sequence>
<organism evidence="3 4">
    <name type="scientific">Mycena citricolor</name>
    <dbReference type="NCBI Taxonomy" id="2018698"/>
    <lineage>
        <taxon>Eukaryota</taxon>
        <taxon>Fungi</taxon>
        <taxon>Dikarya</taxon>
        <taxon>Basidiomycota</taxon>
        <taxon>Agaricomycotina</taxon>
        <taxon>Agaricomycetes</taxon>
        <taxon>Agaricomycetidae</taxon>
        <taxon>Agaricales</taxon>
        <taxon>Marasmiineae</taxon>
        <taxon>Mycenaceae</taxon>
        <taxon>Mycena</taxon>
    </lineage>
</organism>
<evidence type="ECO:0000313" key="4">
    <source>
        <dbReference type="Proteomes" id="UP001295794"/>
    </source>
</evidence>
<feature type="transmembrane region" description="Helical" evidence="2">
    <location>
        <begin position="158"/>
        <end position="180"/>
    </location>
</feature>
<protein>
    <submittedName>
        <fullName evidence="3">Uncharacterized protein</fullName>
    </submittedName>
</protein>
<dbReference type="EMBL" id="CAVNYO010000403">
    <property type="protein sequence ID" value="CAK5274780.1"/>
    <property type="molecule type" value="Genomic_DNA"/>
</dbReference>
<accession>A0AAD2K245</accession>
<feature type="transmembrane region" description="Helical" evidence="2">
    <location>
        <begin position="37"/>
        <end position="55"/>
    </location>
</feature>
<dbReference type="Proteomes" id="UP001295794">
    <property type="component" value="Unassembled WGS sequence"/>
</dbReference>
<evidence type="ECO:0000256" key="1">
    <source>
        <dbReference type="SAM" id="MobiDB-lite"/>
    </source>
</evidence>